<proteinExistence type="predicted"/>
<protein>
    <submittedName>
        <fullName evidence="1">Uncharacterized protein</fullName>
    </submittedName>
</protein>
<comment type="caution">
    <text evidence="1">The sequence shown here is derived from an EMBL/GenBank/DDBJ whole genome shotgun (WGS) entry which is preliminary data.</text>
</comment>
<dbReference type="AlphaFoldDB" id="A0AAD6ZU65"/>
<evidence type="ECO:0000313" key="1">
    <source>
        <dbReference type="EMBL" id="KAJ7339841.1"/>
    </source>
</evidence>
<organism evidence="1 2">
    <name type="scientific">Mycena albidolilacea</name>
    <dbReference type="NCBI Taxonomy" id="1033008"/>
    <lineage>
        <taxon>Eukaryota</taxon>
        <taxon>Fungi</taxon>
        <taxon>Dikarya</taxon>
        <taxon>Basidiomycota</taxon>
        <taxon>Agaricomycotina</taxon>
        <taxon>Agaricomycetes</taxon>
        <taxon>Agaricomycetidae</taxon>
        <taxon>Agaricales</taxon>
        <taxon>Marasmiineae</taxon>
        <taxon>Mycenaceae</taxon>
        <taxon>Mycena</taxon>
    </lineage>
</organism>
<dbReference type="EMBL" id="JARIHO010000027">
    <property type="protein sequence ID" value="KAJ7339841.1"/>
    <property type="molecule type" value="Genomic_DNA"/>
</dbReference>
<keyword evidence="2" id="KW-1185">Reference proteome</keyword>
<name>A0AAD6ZU65_9AGAR</name>
<dbReference type="Proteomes" id="UP001218218">
    <property type="component" value="Unassembled WGS sequence"/>
</dbReference>
<gene>
    <name evidence="1" type="ORF">DFH08DRAFT_812227</name>
</gene>
<sequence length="142" mass="16147">MDERAWTIFVNPERIVVRLPRKKTFDIAAAIHEVVANGLQASKIRKFSYMSRVTGVEYENRQNVTKSLKITQKIEISAYTVGRAVAFAQAAVIDSFGVQFKYDFSGLDNSKLFKFLRNFLVPSNESTKILGMSRSPEAKYEN</sequence>
<reference evidence="1" key="1">
    <citation type="submission" date="2023-03" db="EMBL/GenBank/DDBJ databases">
        <title>Massive genome expansion in bonnet fungi (Mycena s.s.) driven by repeated elements and novel gene families across ecological guilds.</title>
        <authorList>
            <consortium name="Lawrence Berkeley National Laboratory"/>
            <person name="Harder C.B."/>
            <person name="Miyauchi S."/>
            <person name="Viragh M."/>
            <person name="Kuo A."/>
            <person name="Thoen E."/>
            <person name="Andreopoulos B."/>
            <person name="Lu D."/>
            <person name="Skrede I."/>
            <person name="Drula E."/>
            <person name="Henrissat B."/>
            <person name="Morin E."/>
            <person name="Kohler A."/>
            <person name="Barry K."/>
            <person name="LaButti K."/>
            <person name="Morin E."/>
            <person name="Salamov A."/>
            <person name="Lipzen A."/>
            <person name="Mereny Z."/>
            <person name="Hegedus B."/>
            <person name="Baldrian P."/>
            <person name="Stursova M."/>
            <person name="Weitz H."/>
            <person name="Taylor A."/>
            <person name="Grigoriev I.V."/>
            <person name="Nagy L.G."/>
            <person name="Martin F."/>
            <person name="Kauserud H."/>
        </authorList>
    </citation>
    <scope>NUCLEOTIDE SEQUENCE</scope>
    <source>
        <strain evidence="1">CBHHK002</strain>
    </source>
</reference>
<evidence type="ECO:0000313" key="2">
    <source>
        <dbReference type="Proteomes" id="UP001218218"/>
    </source>
</evidence>
<accession>A0AAD6ZU65</accession>